<dbReference type="InterPro" id="IPR029068">
    <property type="entry name" value="Glyas_Bleomycin-R_OHBP_Dase"/>
</dbReference>
<gene>
    <name evidence="2" type="ORF">UFOPK2996_00250</name>
</gene>
<reference evidence="2" key="1">
    <citation type="submission" date="2020-05" db="EMBL/GenBank/DDBJ databases">
        <authorList>
            <person name="Chiriac C."/>
            <person name="Salcher M."/>
            <person name="Ghai R."/>
            <person name="Kavagutti S V."/>
        </authorList>
    </citation>
    <scope>NUCLEOTIDE SEQUENCE</scope>
</reference>
<organism evidence="2">
    <name type="scientific">freshwater metagenome</name>
    <dbReference type="NCBI Taxonomy" id="449393"/>
    <lineage>
        <taxon>unclassified sequences</taxon>
        <taxon>metagenomes</taxon>
        <taxon>ecological metagenomes</taxon>
    </lineage>
</organism>
<dbReference type="AlphaFoldDB" id="A0A6J6WZK0"/>
<sequence>MHFIVLCSIALEGHLPIIGLNHAVLYVRDAELTAQFFIGVLDFTRVDDYADFKGGAFLRAKGSTNDHDLALFSIGPNAKDSAAGRLSVGLYHLAWEVDTLDDLEAYGQRLHAAGALVGASDHGATRSLYAHDPDGLEFEVTWVVPAALITAADSPKTAPLDIKRDIKRFGRDTIGGIGVSRPSI</sequence>
<dbReference type="Pfam" id="PF00903">
    <property type="entry name" value="Glyoxalase"/>
    <property type="match status" value="1"/>
</dbReference>
<dbReference type="InterPro" id="IPR037523">
    <property type="entry name" value="VOC_core"/>
</dbReference>
<dbReference type="Gene3D" id="3.10.180.10">
    <property type="entry name" value="2,3-Dihydroxybiphenyl 1,2-Dioxygenase, domain 1"/>
    <property type="match status" value="1"/>
</dbReference>
<feature type="domain" description="VOC" evidence="1">
    <location>
        <begin position="19"/>
        <end position="143"/>
    </location>
</feature>
<evidence type="ECO:0000313" key="2">
    <source>
        <dbReference type="EMBL" id="CAB4788576.1"/>
    </source>
</evidence>
<dbReference type="InterPro" id="IPR004360">
    <property type="entry name" value="Glyas_Fos-R_dOase_dom"/>
</dbReference>
<evidence type="ECO:0000259" key="1">
    <source>
        <dbReference type="PROSITE" id="PS51819"/>
    </source>
</evidence>
<name>A0A6J6WZK0_9ZZZZ</name>
<protein>
    <submittedName>
        <fullName evidence="2">Unannotated protein</fullName>
    </submittedName>
</protein>
<dbReference type="SUPFAM" id="SSF54593">
    <property type="entry name" value="Glyoxalase/Bleomycin resistance protein/Dihydroxybiphenyl dioxygenase"/>
    <property type="match status" value="1"/>
</dbReference>
<accession>A0A6J6WZK0</accession>
<dbReference type="EMBL" id="CAFAAH010000016">
    <property type="protein sequence ID" value="CAB4788576.1"/>
    <property type="molecule type" value="Genomic_DNA"/>
</dbReference>
<dbReference type="PROSITE" id="PS51819">
    <property type="entry name" value="VOC"/>
    <property type="match status" value="1"/>
</dbReference>
<proteinExistence type="predicted"/>